<dbReference type="InterPro" id="IPR010982">
    <property type="entry name" value="Lambda_DNA-bd_dom_sf"/>
</dbReference>
<accession>A0A7W5TSE2</accession>
<dbReference type="SUPFAM" id="SSF47413">
    <property type="entry name" value="lambda repressor-like DNA-binding domains"/>
    <property type="match status" value="1"/>
</dbReference>
<dbReference type="InterPro" id="IPR013975">
    <property type="entry name" value="Tscrpt_reg_BetR_N"/>
</dbReference>
<proteinExistence type="predicted"/>
<evidence type="ECO:0000313" key="3">
    <source>
        <dbReference type="Proteomes" id="UP000547528"/>
    </source>
</evidence>
<name>A0A7W5TSE2_9MICC</name>
<keyword evidence="3" id="KW-1185">Reference proteome</keyword>
<dbReference type="RefSeq" id="WP_183358195.1">
    <property type="nucleotide sequence ID" value="NZ_BAABKR010000001.1"/>
</dbReference>
<evidence type="ECO:0000313" key="2">
    <source>
        <dbReference type="EMBL" id="MBB3667782.1"/>
    </source>
</evidence>
<evidence type="ECO:0000259" key="1">
    <source>
        <dbReference type="Pfam" id="PF08667"/>
    </source>
</evidence>
<organism evidence="2 3">
    <name type="scientific">Garicola koreensis</name>
    <dbReference type="NCBI Taxonomy" id="1262554"/>
    <lineage>
        <taxon>Bacteria</taxon>
        <taxon>Bacillati</taxon>
        <taxon>Actinomycetota</taxon>
        <taxon>Actinomycetes</taxon>
        <taxon>Micrococcales</taxon>
        <taxon>Micrococcaceae</taxon>
        <taxon>Garicola</taxon>
    </lineage>
</organism>
<dbReference type="Pfam" id="PF08667">
    <property type="entry name" value="BetR"/>
    <property type="match status" value="1"/>
</dbReference>
<reference evidence="2 3" key="1">
    <citation type="submission" date="2020-08" db="EMBL/GenBank/DDBJ databases">
        <title>Sequencing the genomes of 1000 actinobacteria strains.</title>
        <authorList>
            <person name="Klenk H.-P."/>
        </authorList>
    </citation>
    <scope>NUCLEOTIDE SEQUENCE [LARGE SCALE GENOMIC DNA]</scope>
    <source>
        <strain evidence="2 3">DSM 28238</strain>
    </source>
</reference>
<comment type="caution">
    <text evidence="2">The sequence shown here is derived from an EMBL/GenBank/DDBJ whole genome shotgun (WGS) entry which is preliminary data.</text>
</comment>
<dbReference type="Proteomes" id="UP000547528">
    <property type="component" value="Unassembled WGS sequence"/>
</dbReference>
<protein>
    <submittedName>
        <fullName evidence="2">Putative transcriptional regulator</fullName>
    </submittedName>
</protein>
<dbReference type="AlphaFoldDB" id="A0A7W5TSE2"/>
<dbReference type="GO" id="GO:0003677">
    <property type="term" value="F:DNA binding"/>
    <property type="evidence" value="ECO:0007669"/>
    <property type="project" value="InterPro"/>
</dbReference>
<gene>
    <name evidence="2" type="ORF">FHX47_001403</name>
</gene>
<dbReference type="EMBL" id="JACIBT010000003">
    <property type="protein sequence ID" value="MBB3667782.1"/>
    <property type="molecule type" value="Genomic_DNA"/>
</dbReference>
<feature type="domain" description="Transcription regulator BetR N-terminal" evidence="1">
    <location>
        <begin position="21"/>
        <end position="76"/>
    </location>
</feature>
<sequence>MRYSKQVRANVLAEMGRRELRQSDVALVLDTSQKNVSRRLHGDVDWKLGELLKLAETWDLPLATILAGADNNPFEPNDDPKVVAA</sequence>